<dbReference type="OrthoDB" id="9801155at2"/>
<dbReference type="GO" id="GO:0016705">
    <property type="term" value="F:oxidoreductase activity, acting on paired donors, with incorporation or reduction of molecular oxygen"/>
    <property type="evidence" value="ECO:0007669"/>
    <property type="project" value="InterPro"/>
</dbReference>
<keyword evidence="3 7" id="KW-0479">Metal-binding</keyword>
<keyword evidence="2 7" id="KW-0349">Heme</keyword>
<organism evidence="8 9">
    <name type="scientific">Ktedonosporobacter rubrisoli</name>
    <dbReference type="NCBI Taxonomy" id="2509675"/>
    <lineage>
        <taxon>Bacteria</taxon>
        <taxon>Bacillati</taxon>
        <taxon>Chloroflexota</taxon>
        <taxon>Ktedonobacteria</taxon>
        <taxon>Ktedonobacterales</taxon>
        <taxon>Ktedonosporobacteraceae</taxon>
        <taxon>Ktedonosporobacter</taxon>
    </lineage>
</organism>
<dbReference type="GO" id="GO:0005506">
    <property type="term" value="F:iron ion binding"/>
    <property type="evidence" value="ECO:0007669"/>
    <property type="project" value="InterPro"/>
</dbReference>
<comment type="similarity">
    <text evidence="1 7">Belongs to the cytochrome P450 family.</text>
</comment>
<dbReference type="Proteomes" id="UP000290365">
    <property type="component" value="Chromosome"/>
</dbReference>
<keyword evidence="5 7" id="KW-0408">Iron</keyword>
<dbReference type="PANTHER" id="PTHR46696:SF1">
    <property type="entry name" value="CYTOCHROME P450 YJIB-RELATED"/>
    <property type="match status" value="1"/>
</dbReference>
<dbReference type="PRINTS" id="PR00359">
    <property type="entry name" value="BP450"/>
</dbReference>
<proteinExistence type="inferred from homology"/>
<dbReference type="AlphaFoldDB" id="A0A4P6K127"/>
<dbReference type="RefSeq" id="WP_129892188.1">
    <property type="nucleotide sequence ID" value="NZ_CP035758.1"/>
</dbReference>
<gene>
    <name evidence="8" type="ORF">EPA93_36205</name>
</gene>
<dbReference type="KEGG" id="kbs:EPA93_36205"/>
<dbReference type="Gene3D" id="1.10.630.10">
    <property type="entry name" value="Cytochrome P450"/>
    <property type="match status" value="1"/>
</dbReference>
<dbReference type="GO" id="GO:0020037">
    <property type="term" value="F:heme binding"/>
    <property type="evidence" value="ECO:0007669"/>
    <property type="project" value="InterPro"/>
</dbReference>
<name>A0A4P6K127_KTERU</name>
<keyword evidence="9" id="KW-1185">Reference proteome</keyword>
<evidence type="ECO:0000256" key="1">
    <source>
        <dbReference type="ARBA" id="ARBA00010617"/>
    </source>
</evidence>
<dbReference type="PANTHER" id="PTHR46696">
    <property type="entry name" value="P450, PUTATIVE (EUROFUNG)-RELATED"/>
    <property type="match status" value="1"/>
</dbReference>
<dbReference type="EMBL" id="CP035758">
    <property type="protein sequence ID" value="QBD81126.1"/>
    <property type="molecule type" value="Genomic_DNA"/>
</dbReference>
<dbReference type="Pfam" id="PF00067">
    <property type="entry name" value="p450"/>
    <property type="match status" value="1"/>
</dbReference>
<evidence type="ECO:0000256" key="3">
    <source>
        <dbReference type="ARBA" id="ARBA00022723"/>
    </source>
</evidence>
<evidence type="ECO:0000256" key="2">
    <source>
        <dbReference type="ARBA" id="ARBA00022617"/>
    </source>
</evidence>
<evidence type="ECO:0000313" key="9">
    <source>
        <dbReference type="Proteomes" id="UP000290365"/>
    </source>
</evidence>
<evidence type="ECO:0000256" key="4">
    <source>
        <dbReference type="ARBA" id="ARBA00023002"/>
    </source>
</evidence>
<evidence type="ECO:0000256" key="6">
    <source>
        <dbReference type="ARBA" id="ARBA00023033"/>
    </source>
</evidence>
<keyword evidence="4 7" id="KW-0560">Oxidoreductase</keyword>
<dbReference type="InterPro" id="IPR002397">
    <property type="entry name" value="Cyt_P450_B"/>
</dbReference>
<evidence type="ECO:0000256" key="5">
    <source>
        <dbReference type="ARBA" id="ARBA00023004"/>
    </source>
</evidence>
<dbReference type="GO" id="GO:0004497">
    <property type="term" value="F:monooxygenase activity"/>
    <property type="evidence" value="ECO:0007669"/>
    <property type="project" value="UniProtKB-KW"/>
</dbReference>
<dbReference type="FunFam" id="1.10.630.10:FF:000018">
    <property type="entry name" value="Cytochrome P450 monooxygenase"/>
    <property type="match status" value="1"/>
</dbReference>
<evidence type="ECO:0000256" key="7">
    <source>
        <dbReference type="RuleBase" id="RU000461"/>
    </source>
</evidence>
<dbReference type="SUPFAM" id="SSF48264">
    <property type="entry name" value="Cytochrome P450"/>
    <property type="match status" value="1"/>
</dbReference>
<keyword evidence="6 7" id="KW-0503">Monooxygenase</keyword>
<accession>A0A4P6K127</accession>
<evidence type="ECO:0000313" key="8">
    <source>
        <dbReference type="EMBL" id="QBD81126.1"/>
    </source>
</evidence>
<dbReference type="InterPro" id="IPR036396">
    <property type="entry name" value="Cyt_P450_sf"/>
</dbReference>
<dbReference type="PROSITE" id="PS00086">
    <property type="entry name" value="CYTOCHROME_P450"/>
    <property type="match status" value="1"/>
</dbReference>
<protein>
    <submittedName>
        <fullName evidence="8">Cytochrome P450</fullName>
    </submittedName>
</protein>
<reference evidence="8 9" key="1">
    <citation type="submission" date="2019-01" db="EMBL/GenBank/DDBJ databases">
        <title>Ktedonosporobacter rubrisoli SCAWS-G2.</title>
        <authorList>
            <person name="Huang Y."/>
            <person name="Yan B."/>
        </authorList>
    </citation>
    <scope>NUCLEOTIDE SEQUENCE [LARGE SCALE GENOMIC DNA]</scope>
    <source>
        <strain evidence="8 9">SCAWS-G2</strain>
    </source>
</reference>
<dbReference type="InterPro" id="IPR017972">
    <property type="entry name" value="Cyt_P450_CS"/>
</dbReference>
<sequence length="406" mass="45798">MQGKQDTLEVYTPEFFLNPETLYVQLRASRPVCRVRLLNGTEGWWITHYEDVKAALKDSRLTKNPHSVLPASELEGIDADVRHLYSLITSHMLFSDPPNHTRLRSLVSKAFTPALIEQWHDRIQSITDALLDAVQPRGTMEVIHDFAFPLPITVISEMLGVVQEDREQFKAWSQVLVGNTSTLHALLPVISEAKAFLNYLFALIEQKRESPADDLISRLVQAEEAGDQLSADELVSMIFLLIIAGHETTTNFIGNAVLALLQHPDQMRALQEDPTLLQGAIEELLRYDTPVFSTTNRWAREDLEIGGQQIRRGELVLLQLASTNHDEQIFQDADTLDLRRQANQHLSFGKGIHYCLGAPLARLEGQIAISTLLRRMPNLRLAVDPHTLTRRPAILIHALEKLPVAF</sequence>
<dbReference type="CDD" id="cd11029">
    <property type="entry name" value="CYP107-like"/>
    <property type="match status" value="1"/>
</dbReference>
<dbReference type="InterPro" id="IPR001128">
    <property type="entry name" value="Cyt_P450"/>
</dbReference>